<name>A0AAW8WIS2_9LACO</name>
<dbReference type="RefSeq" id="WP_118992379.1">
    <property type="nucleotide sequence ID" value="NZ_CP083391.1"/>
</dbReference>
<feature type="transmembrane region" description="Helical" evidence="1">
    <location>
        <begin position="107"/>
        <end position="127"/>
    </location>
</feature>
<evidence type="ECO:0000313" key="3">
    <source>
        <dbReference type="Proteomes" id="UP001253287"/>
    </source>
</evidence>
<feature type="transmembrane region" description="Helical" evidence="1">
    <location>
        <begin position="47"/>
        <end position="73"/>
    </location>
</feature>
<sequence length="263" mass="29335">MYSQFIMIIIDLLIAMLIPTAVVLVLTYINRNSKALLVNKYGFSSQVWLGCIGIFVHECSHAIMALIFGHNIIEFKPLIMPRNIARNNGALGYVKQTWNPNSAYQSLGNLLIGTAPIWGCTAVIYWIMKNTMPNLYKMILQIEKAASSFSFAKIYPILYSANLFSNMHGESWLLMLIGLIVITNVVLGGFDLSQADLHNAFGAFIALYVIVLVILSVLTFVGFGAIISLWLVKLMTIFVLLMSLSLFLSAIINLILRFLNFLA</sequence>
<keyword evidence="1" id="KW-1133">Transmembrane helix</keyword>
<accession>A0AAW8WIS2</accession>
<feature type="transmembrane region" description="Helical" evidence="1">
    <location>
        <begin position="237"/>
        <end position="259"/>
    </location>
</feature>
<proteinExistence type="predicted"/>
<comment type="caution">
    <text evidence="2">The sequence shown here is derived from an EMBL/GenBank/DDBJ whole genome shotgun (WGS) entry which is preliminary data.</text>
</comment>
<feature type="transmembrane region" description="Helical" evidence="1">
    <location>
        <begin position="171"/>
        <end position="192"/>
    </location>
</feature>
<evidence type="ECO:0008006" key="4">
    <source>
        <dbReference type="Google" id="ProtNLM"/>
    </source>
</evidence>
<evidence type="ECO:0000256" key="1">
    <source>
        <dbReference type="SAM" id="Phobius"/>
    </source>
</evidence>
<gene>
    <name evidence="2" type="ORF">RON39_04245</name>
</gene>
<dbReference type="Proteomes" id="UP001253287">
    <property type="component" value="Unassembled WGS sequence"/>
</dbReference>
<dbReference type="AlphaFoldDB" id="A0AAW8WIS2"/>
<organism evidence="2 3">
    <name type="scientific">Lactobacillus crispatus</name>
    <dbReference type="NCBI Taxonomy" id="47770"/>
    <lineage>
        <taxon>Bacteria</taxon>
        <taxon>Bacillati</taxon>
        <taxon>Bacillota</taxon>
        <taxon>Bacilli</taxon>
        <taxon>Lactobacillales</taxon>
        <taxon>Lactobacillaceae</taxon>
        <taxon>Lactobacillus</taxon>
    </lineage>
</organism>
<feature type="transmembrane region" description="Helical" evidence="1">
    <location>
        <begin position="204"/>
        <end position="231"/>
    </location>
</feature>
<protein>
    <recommendedName>
        <fullName evidence="4">Integral membrane protein</fullName>
    </recommendedName>
</protein>
<keyword evidence="1" id="KW-0472">Membrane</keyword>
<keyword evidence="1" id="KW-0812">Transmembrane</keyword>
<evidence type="ECO:0000313" key="2">
    <source>
        <dbReference type="EMBL" id="MDT9609339.1"/>
    </source>
</evidence>
<reference evidence="2" key="1">
    <citation type="submission" date="2023-08" db="EMBL/GenBank/DDBJ databases">
        <title>Lactobacillus from the Female Urinary Tract.</title>
        <authorList>
            <person name="Stegman N."/>
            <person name="Jackson B."/>
            <person name="Steiling M."/>
            <person name="Sedano C."/>
            <person name="Wolfe A."/>
            <person name="Putonti C."/>
        </authorList>
    </citation>
    <scope>NUCLEOTIDE SEQUENCE</scope>
    <source>
        <strain evidence="2">UMB5661</strain>
    </source>
</reference>
<feature type="transmembrane region" description="Helical" evidence="1">
    <location>
        <begin position="6"/>
        <end position="26"/>
    </location>
</feature>
<dbReference type="EMBL" id="JAVTXN010000015">
    <property type="protein sequence ID" value="MDT9609339.1"/>
    <property type="molecule type" value="Genomic_DNA"/>
</dbReference>